<gene>
    <name evidence="1" type="ORF">HanXRQr2_Chr05g0198321</name>
</gene>
<reference evidence="1" key="2">
    <citation type="submission" date="2020-06" db="EMBL/GenBank/DDBJ databases">
        <title>Helianthus annuus Genome sequencing and assembly Release 2.</title>
        <authorList>
            <person name="Gouzy J."/>
            <person name="Langlade N."/>
            <person name="Munos S."/>
        </authorList>
    </citation>
    <scope>NUCLEOTIDE SEQUENCE</scope>
    <source>
        <tissue evidence="1">Leaves</tissue>
    </source>
</reference>
<comment type="caution">
    <text evidence="1">The sequence shown here is derived from an EMBL/GenBank/DDBJ whole genome shotgun (WGS) entry which is preliminary data.</text>
</comment>
<evidence type="ECO:0000313" key="1">
    <source>
        <dbReference type="EMBL" id="KAF5804548.1"/>
    </source>
</evidence>
<sequence>MAARRSPSLGRAIRRLFDTKAHSLIPFRSLSVCIGTCCLE</sequence>
<organism evidence="1 2">
    <name type="scientific">Helianthus annuus</name>
    <name type="common">Common sunflower</name>
    <dbReference type="NCBI Taxonomy" id="4232"/>
    <lineage>
        <taxon>Eukaryota</taxon>
        <taxon>Viridiplantae</taxon>
        <taxon>Streptophyta</taxon>
        <taxon>Embryophyta</taxon>
        <taxon>Tracheophyta</taxon>
        <taxon>Spermatophyta</taxon>
        <taxon>Magnoliopsida</taxon>
        <taxon>eudicotyledons</taxon>
        <taxon>Gunneridae</taxon>
        <taxon>Pentapetalae</taxon>
        <taxon>asterids</taxon>
        <taxon>campanulids</taxon>
        <taxon>Asterales</taxon>
        <taxon>Asteraceae</taxon>
        <taxon>Asteroideae</taxon>
        <taxon>Heliantheae alliance</taxon>
        <taxon>Heliantheae</taxon>
        <taxon>Helianthus</taxon>
    </lineage>
</organism>
<reference evidence="1" key="1">
    <citation type="journal article" date="2017" name="Nature">
        <title>The sunflower genome provides insights into oil metabolism, flowering and Asterid evolution.</title>
        <authorList>
            <person name="Badouin H."/>
            <person name="Gouzy J."/>
            <person name="Grassa C.J."/>
            <person name="Murat F."/>
            <person name="Staton S.E."/>
            <person name="Cottret L."/>
            <person name="Lelandais-Briere C."/>
            <person name="Owens G.L."/>
            <person name="Carrere S."/>
            <person name="Mayjonade B."/>
            <person name="Legrand L."/>
            <person name="Gill N."/>
            <person name="Kane N.C."/>
            <person name="Bowers J.E."/>
            <person name="Hubner S."/>
            <person name="Bellec A."/>
            <person name="Berard A."/>
            <person name="Berges H."/>
            <person name="Blanchet N."/>
            <person name="Boniface M.C."/>
            <person name="Brunel D."/>
            <person name="Catrice O."/>
            <person name="Chaidir N."/>
            <person name="Claudel C."/>
            <person name="Donnadieu C."/>
            <person name="Faraut T."/>
            <person name="Fievet G."/>
            <person name="Helmstetter N."/>
            <person name="King M."/>
            <person name="Knapp S.J."/>
            <person name="Lai Z."/>
            <person name="Le Paslier M.C."/>
            <person name="Lippi Y."/>
            <person name="Lorenzon L."/>
            <person name="Mandel J.R."/>
            <person name="Marage G."/>
            <person name="Marchand G."/>
            <person name="Marquand E."/>
            <person name="Bret-Mestries E."/>
            <person name="Morien E."/>
            <person name="Nambeesan S."/>
            <person name="Nguyen T."/>
            <person name="Pegot-Espagnet P."/>
            <person name="Pouilly N."/>
            <person name="Raftis F."/>
            <person name="Sallet E."/>
            <person name="Schiex T."/>
            <person name="Thomas J."/>
            <person name="Vandecasteele C."/>
            <person name="Vares D."/>
            <person name="Vear F."/>
            <person name="Vautrin S."/>
            <person name="Crespi M."/>
            <person name="Mangin B."/>
            <person name="Burke J.M."/>
            <person name="Salse J."/>
            <person name="Munos S."/>
            <person name="Vincourt P."/>
            <person name="Rieseberg L.H."/>
            <person name="Langlade N.B."/>
        </authorList>
    </citation>
    <scope>NUCLEOTIDE SEQUENCE</scope>
    <source>
        <tissue evidence="1">Leaves</tissue>
    </source>
</reference>
<keyword evidence="2" id="KW-1185">Reference proteome</keyword>
<name>A0A9K3NMB0_HELAN</name>
<dbReference type="Proteomes" id="UP000215914">
    <property type="component" value="Unassembled WGS sequence"/>
</dbReference>
<dbReference type="EMBL" id="MNCJ02000320">
    <property type="protein sequence ID" value="KAF5804548.1"/>
    <property type="molecule type" value="Genomic_DNA"/>
</dbReference>
<dbReference type="AlphaFoldDB" id="A0A9K3NMB0"/>
<protein>
    <submittedName>
        <fullName evidence="1">Uncharacterized protein</fullName>
    </submittedName>
</protein>
<accession>A0A9K3NMB0</accession>
<evidence type="ECO:0000313" key="2">
    <source>
        <dbReference type="Proteomes" id="UP000215914"/>
    </source>
</evidence>
<dbReference type="Gramene" id="mRNA:HanXRQr2_Chr05g0198321">
    <property type="protein sequence ID" value="mRNA:HanXRQr2_Chr05g0198321"/>
    <property type="gene ID" value="HanXRQr2_Chr05g0198321"/>
</dbReference>
<proteinExistence type="predicted"/>